<evidence type="ECO:0000313" key="1">
    <source>
        <dbReference type="EMBL" id="QGZ14236.1"/>
    </source>
</evidence>
<dbReference type="EMBL" id="MN549361">
    <property type="protein sequence ID" value="QGZ14236.1"/>
    <property type="molecule type" value="Genomic_DNA"/>
</dbReference>
<accession>A0A6B9JDF9</accession>
<sequence>MVKEECISYLALNNGVEATTNDFNYFLKRLNEDGPDITPDVFDLLAEKAEDIRIMKLVRDSIATTIEKRGEFTKNDRVEIAEFYRHELMRLSMPNVESNVAKRMRNSIARFLQIWTM</sequence>
<name>A0A6B9JDF9_9CAUD</name>
<proteinExistence type="predicted"/>
<organism evidence="1 2">
    <name type="scientific">Rhizobium phage RL2RES</name>
    <dbReference type="NCBI Taxonomy" id="103371"/>
    <lineage>
        <taxon>Viruses</taxon>
        <taxon>Duplodnaviria</taxon>
        <taxon>Heunggongvirae</taxon>
        <taxon>Uroviricota</taxon>
        <taxon>Caudoviricetes</taxon>
        <taxon>Pootjesviridae</taxon>
        <taxon>Innesvirus</taxon>
        <taxon>Innesvirus RL2RES</taxon>
    </lineage>
</organism>
<reference evidence="1 2" key="1">
    <citation type="submission" date="2019-10" db="EMBL/GenBank/DDBJ databases">
        <title>Complete genome sequence of bacteriophage vB_RLeM_RL2RES.</title>
        <authorList>
            <person name="Gunathilake D."/>
            <person name="Bhat S."/>
            <person name="Yost C.K."/>
            <person name="Hynes M.F."/>
        </authorList>
    </citation>
    <scope>NUCLEOTIDE SEQUENCE [LARGE SCALE GENOMIC DNA]</scope>
</reference>
<protein>
    <submittedName>
        <fullName evidence="1">Uncharacterized protein</fullName>
    </submittedName>
</protein>
<dbReference type="Proteomes" id="UP000433502">
    <property type="component" value="Segment"/>
</dbReference>
<keyword evidence="2" id="KW-1185">Reference proteome</keyword>
<evidence type="ECO:0000313" key="2">
    <source>
        <dbReference type="Proteomes" id="UP000433502"/>
    </source>
</evidence>
<gene>
    <name evidence="1" type="ORF">RL2RES_226</name>
</gene>